<protein>
    <submittedName>
        <fullName evidence="5">Trypsin-like serine protease</fullName>
    </submittedName>
</protein>
<dbReference type="GO" id="GO:0004252">
    <property type="term" value="F:serine-type endopeptidase activity"/>
    <property type="evidence" value="ECO:0007669"/>
    <property type="project" value="InterPro"/>
</dbReference>
<evidence type="ECO:0000259" key="4">
    <source>
        <dbReference type="PROSITE" id="PS50240"/>
    </source>
</evidence>
<reference evidence="5 6" key="1">
    <citation type="submission" date="2020-04" db="EMBL/GenBank/DDBJ databases">
        <title>Rhodospirillaceae bacterium KN72 isolated from deep sea.</title>
        <authorList>
            <person name="Zhang D.-C."/>
        </authorList>
    </citation>
    <scope>NUCLEOTIDE SEQUENCE [LARGE SCALE GENOMIC DNA]</scope>
    <source>
        <strain evidence="5 6">KN72</strain>
    </source>
</reference>
<dbReference type="InterPro" id="IPR001254">
    <property type="entry name" value="Trypsin_dom"/>
</dbReference>
<feature type="region of interest" description="Disordered" evidence="2">
    <location>
        <begin position="272"/>
        <end position="294"/>
    </location>
</feature>
<evidence type="ECO:0000313" key="6">
    <source>
        <dbReference type="Proteomes" id="UP000539372"/>
    </source>
</evidence>
<dbReference type="PROSITE" id="PS00134">
    <property type="entry name" value="TRYPSIN_HIS"/>
    <property type="match status" value="1"/>
</dbReference>
<feature type="signal peptide" evidence="3">
    <location>
        <begin position="1"/>
        <end position="27"/>
    </location>
</feature>
<dbReference type="Pfam" id="PF00089">
    <property type="entry name" value="Trypsin"/>
    <property type="match status" value="1"/>
</dbReference>
<dbReference type="InterPro" id="IPR050966">
    <property type="entry name" value="Glutamyl_endopeptidase"/>
</dbReference>
<evidence type="ECO:0000256" key="2">
    <source>
        <dbReference type="SAM" id="MobiDB-lite"/>
    </source>
</evidence>
<comment type="caution">
    <text evidence="5">The sequence shown here is derived from an EMBL/GenBank/DDBJ whole genome shotgun (WGS) entry which is preliminary data.</text>
</comment>
<keyword evidence="5" id="KW-0645">Protease</keyword>
<sequence>MNTAQQAFRALLIALATLCYGALSVHADEADLDVTTTNRIVVDASKYPWSAVGRVNISGVGTRSHCTGALVGERVVLTAAHCLYYRSTKRYVAPGLVHFVAGYQRGEFVAHSTAVQLIPAPGFQGELWADPSNMEHDWALVVLQEPIGRKTGYLGFRTLTPELLDRMTTESRFFYLSGYPRDRAHAISVDKECRIERFLGQGELLSHSCAIVGGDSGAPITVATSRGLDIIGLNSATHVPLTDGTMTNTAVPIHTILQLIERVIRETEENPRFAANHQRSGRGPVQPTPTSSDD</sequence>
<dbReference type="PRINTS" id="PR00722">
    <property type="entry name" value="CHYMOTRYPSIN"/>
</dbReference>
<organism evidence="5 6">
    <name type="scientific">Pacificispira spongiicola</name>
    <dbReference type="NCBI Taxonomy" id="2729598"/>
    <lineage>
        <taxon>Bacteria</taxon>
        <taxon>Pseudomonadati</taxon>
        <taxon>Pseudomonadota</taxon>
        <taxon>Alphaproteobacteria</taxon>
        <taxon>Rhodospirillales</taxon>
        <taxon>Rhodospirillaceae</taxon>
        <taxon>Pacificispira</taxon>
    </lineage>
</organism>
<dbReference type="RefSeq" id="WP_169625662.1">
    <property type="nucleotide sequence ID" value="NZ_JABBNT010000003.1"/>
</dbReference>
<dbReference type="Gene3D" id="2.40.10.10">
    <property type="entry name" value="Trypsin-like serine proteases"/>
    <property type="match status" value="2"/>
</dbReference>
<dbReference type="GO" id="GO:0006508">
    <property type="term" value="P:proteolysis"/>
    <property type="evidence" value="ECO:0007669"/>
    <property type="project" value="UniProtKB-KW"/>
</dbReference>
<feature type="domain" description="Peptidase S1" evidence="4">
    <location>
        <begin position="34"/>
        <end position="265"/>
    </location>
</feature>
<feature type="chain" id="PRO_5030830485" evidence="3">
    <location>
        <begin position="28"/>
        <end position="294"/>
    </location>
</feature>
<dbReference type="EMBL" id="JABBNT010000003">
    <property type="protein sequence ID" value="NMM45314.1"/>
    <property type="molecule type" value="Genomic_DNA"/>
</dbReference>
<dbReference type="SUPFAM" id="SSF50494">
    <property type="entry name" value="Trypsin-like serine proteases"/>
    <property type="match status" value="1"/>
</dbReference>
<dbReference type="PROSITE" id="PS50240">
    <property type="entry name" value="TRYPSIN_DOM"/>
    <property type="match status" value="1"/>
</dbReference>
<keyword evidence="1 3" id="KW-0732">Signal</keyword>
<dbReference type="InterPro" id="IPR001314">
    <property type="entry name" value="Peptidase_S1A"/>
</dbReference>
<dbReference type="PANTHER" id="PTHR15462">
    <property type="entry name" value="SERINE PROTEASE"/>
    <property type="match status" value="1"/>
</dbReference>
<name>A0A7Y0E155_9PROT</name>
<accession>A0A7Y0E155</accession>
<evidence type="ECO:0000313" key="5">
    <source>
        <dbReference type="EMBL" id="NMM45314.1"/>
    </source>
</evidence>
<evidence type="ECO:0000256" key="3">
    <source>
        <dbReference type="SAM" id="SignalP"/>
    </source>
</evidence>
<dbReference type="Proteomes" id="UP000539372">
    <property type="component" value="Unassembled WGS sequence"/>
</dbReference>
<dbReference type="PANTHER" id="PTHR15462:SF8">
    <property type="entry name" value="SERINE PROTEASE"/>
    <property type="match status" value="1"/>
</dbReference>
<keyword evidence="6" id="KW-1185">Reference proteome</keyword>
<evidence type="ECO:0000256" key="1">
    <source>
        <dbReference type="ARBA" id="ARBA00022729"/>
    </source>
</evidence>
<dbReference type="InterPro" id="IPR009003">
    <property type="entry name" value="Peptidase_S1_PA"/>
</dbReference>
<dbReference type="AlphaFoldDB" id="A0A7Y0E155"/>
<dbReference type="InterPro" id="IPR043504">
    <property type="entry name" value="Peptidase_S1_PA_chymotrypsin"/>
</dbReference>
<gene>
    <name evidence="5" type="ORF">HH303_12545</name>
</gene>
<dbReference type="InterPro" id="IPR018114">
    <property type="entry name" value="TRYPSIN_HIS"/>
</dbReference>
<keyword evidence="5" id="KW-0378">Hydrolase</keyword>
<dbReference type="SMART" id="SM00020">
    <property type="entry name" value="Tryp_SPc"/>
    <property type="match status" value="1"/>
</dbReference>
<proteinExistence type="predicted"/>